<evidence type="ECO:0000313" key="6">
    <source>
        <dbReference type="EMBL" id="TCK66536.1"/>
    </source>
</evidence>
<evidence type="ECO:0000259" key="5">
    <source>
        <dbReference type="PROSITE" id="PS01124"/>
    </source>
</evidence>
<keyword evidence="3" id="KW-0010">Activator</keyword>
<evidence type="ECO:0000256" key="3">
    <source>
        <dbReference type="ARBA" id="ARBA00023159"/>
    </source>
</evidence>
<dbReference type="PANTHER" id="PTHR43280">
    <property type="entry name" value="ARAC-FAMILY TRANSCRIPTIONAL REGULATOR"/>
    <property type="match status" value="1"/>
</dbReference>
<keyword evidence="4" id="KW-0804">Transcription</keyword>
<dbReference type="InterPro" id="IPR020449">
    <property type="entry name" value="Tscrpt_reg_AraC-type_HTH"/>
</dbReference>
<organism evidence="6 7">
    <name type="scientific">Lonepinella koalarum</name>
    <dbReference type="NCBI Taxonomy" id="53417"/>
    <lineage>
        <taxon>Bacteria</taxon>
        <taxon>Pseudomonadati</taxon>
        <taxon>Pseudomonadota</taxon>
        <taxon>Gammaproteobacteria</taxon>
        <taxon>Pasteurellales</taxon>
        <taxon>Pasteurellaceae</taxon>
        <taxon>Lonepinella</taxon>
    </lineage>
</organism>
<dbReference type="SUPFAM" id="SSF46689">
    <property type="entry name" value="Homeodomain-like"/>
    <property type="match status" value="1"/>
</dbReference>
<dbReference type="Gene3D" id="1.10.10.60">
    <property type="entry name" value="Homeodomain-like"/>
    <property type="match status" value="1"/>
</dbReference>
<dbReference type="InterPro" id="IPR009057">
    <property type="entry name" value="Homeodomain-like_sf"/>
</dbReference>
<dbReference type="InterPro" id="IPR003313">
    <property type="entry name" value="AraC-bd"/>
</dbReference>
<keyword evidence="1" id="KW-0805">Transcription regulation</keyword>
<keyword evidence="2" id="KW-0238">DNA-binding</keyword>
<feature type="domain" description="HTH araC/xylS-type" evidence="5">
    <location>
        <begin position="174"/>
        <end position="270"/>
    </location>
</feature>
<dbReference type="EMBL" id="SMGJ01000010">
    <property type="protein sequence ID" value="TCK66536.1"/>
    <property type="molecule type" value="Genomic_DNA"/>
</dbReference>
<dbReference type="Proteomes" id="UP000295496">
    <property type="component" value="Unassembled WGS sequence"/>
</dbReference>
<keyword evidence="7" id="KW-1185">Reference proteome</keyword>
<dbReference type="RefSeq" id="WP_132302826.1">
    <property type="nucleotide sequence ID" value="NZ_CP170642.1"/>
</dbReference>
<dbReference type="PRINTS" id="PR00032">
    <property type="entry name" value="HTHARAC"/>
</dbReference>
<dbReference type="PANTHER" id="PTHR43280:SF28">
    <property type="entry name" value="HTH-TYPE TRANSCRIPTIONAL ACTIVATOR RHAS"/>
    <property type="match status" value="1"/>
</dbReference>
<dbReference type="AlphaFoldDB" id="A0A4R1KN97"/>
<accession>A0A4R1KN97</accession>
<dbReference type="SUPFAM" id="SSF51182">
    <property type="entry name" value="RmlC-like cupins"/>
    <property type="match status" value="1"/>
</dbReference>
<evidence type="ECO:0000256" key="4">
    <source>
        <dbReference type="ARBA" id="ARBA00023163"/>
    </source>
</evidence>
<dbReference type="InterPro" id="IPR011051">
    <property type="entry name" value="RmlC_Cupin_sf"/>
</dbReference>
<evidence type="ECO:0000256" key="1">
    <source>
        <dbReference type="ARBA" id="ARBA00023015"/>
    </source>
</evidence>
<dbReference type="Pfam" id="PF12833">
    <property type="entry name" value="HTH_18"/>
    <property type="match status" value="1"/>
</dbReference>
<evidence type="ECO:0000313" key="7">
    <source>
        <dbReference type="Proteomes" id="UP000295496"/>
    </source>
</evidence>
<comment type="caution">
    <text evidence="6">The sequence shown here is derived from an EMBL/GenBank/DDBJ whole genome shotgun (WGS) entry which is preliminary data.</text>
</comment>
<evidence type="ECO:0000256" key="2">
    <source>
        <dbReference type="ARBA" id="ARBA00023125"/>
    </source>
</evidence>
<dbReference type="SMART" id="SM00342">
    <property type="entry name" value="HTH_ARAC"/>
    <property type="match status" value="1"/>
</dbReference>
<proteinExistence type="predicted"/>
<dbReference type="GO" id="GO:0043565">
    <property type="term" value="F:sequence-specific DNA binding"/>
    <property type="evidence" value="ECO:0007669"/>
    <property type="project" value="InterPro"/>
</dbReference>
<protein>
    <submittedName>
        <fullName evidence="6">AraC family transcriptional regulator</fullName>
    </submittedName>
</protein>
<gene>
    <name evidence="6" type="ORF">EV692_2269</name>
</gene>
<dbReference type="InterPro" id="IPR014710">
    <property type="entry name" value="RmlC-like_jellyroll"/>
</dbReference>
<name>A0A4R1KN97_9PAST</name>
<dbReference type="InterPro" id="IPR018060">
    <property type="entry name" value="HTH_AraC"/>
</dbReference>
<sequence length="270" mass="31831">MFTRLSYKDFFRSSQQLLAIEPRLPQENYPEHTHDFNELVLVTKGSGRHILNGYPHELHQGMVLYINADDHHLYENVDNLHLTNILLKPKNDFKFIHNVDAILQDLAPNQSQYKMVKHQVLSNINQQIALLQQDPLNALQQESSFLQILNLVQQNQYCVNVNQDSRGGRDENLYQLLRYLSFNFKQEINWQQLSQDFQLPLRSLQRMVKEKLGITPQQYVNKLRLSYAYYQLKFSEKAIIDIALESGYSDSSYFASCFKHEFGFCPRELR</sequence>
<dbReference type="Pfam" id="PF02311">
    <property type="entry name" value="AraC_binding"/>
    <property type="match status" value="1"/>
</dbReference>
<dbReference type="Gene3D" id="2.60.120.10">
    <property type="entry name" value="Jelly Rolls"/>
    <property type="match status" value="1"/>
</dbReference>
<dbReference type="GO" id="GO:0003700">
    <property type="term" value="F:DNA-binding transcription factor activity"/>
    <property type="evidence" value="ECO:0007669"/>
    <property type="project" value="InterPro"/>
</dbReference>
<reference evidence="6 7" key="1">
    <citation type="submission" date="2019-03" db="EMBL/GenBank/DDBJ databases">
        <title>Genomic Encyclopedia of Type Strains, Phase IV (KMG-IV): sequencing the most valuable type-strain genomes for metagenomic binning, comparative biology and taxonomic classification.</title>
        <authorList>
            <person name="Goeker M."/>
        </authorList>
    </citation>
    <scope>NUCLEOTIDE SEQUENCE [LARGE SCALE GENOMIC DNA]</scope>
    <source>
        <strain evidence="6 7">DSM 10053</strain>
    </source>
</reference>
<dbReference type="PROSITE" id="PS01124">
    <property type="entry name" value="HTH_ARAC_FAMILY_2"/>
    <property type="match status" value="1"/>
</dbReference>